<evidence type="ECO:0000313" key="1">
    <source>
        <dbReference type="EMBL" id="CAK1547869.1"/>
    </source>
</evidence>
<gene>
    <name evidence="1" type="ORF">LNINA_LOCUS7309</name>
</gene>
<protein>
    <submittedName>
        <fullName evidence="1">Uncharacterized protein</fullName>
    </submittedName>
</protein>
<name>A0AAV1JGT2_9NEOP</name>
<dbReference type="EMBL" id="CAVLEF010000009">
    <property type="protein sequence ID" value="CAK1547869.1"/>
    <property type="molecule type" value="Genomic_DNA"/>
</dbReference>
<dbReference type="AlphaFoldDB" id="A0AAV1JGT2"/>
<accession>A0AAV1JGT2</accession>
<organism evidence="1 2">
    <name type="scientific">Leptosia nina</name>
    <dbReference type="NCBI Taxonomy" id="320188"/>
    <lineage>
        <taxon>Eukaryota</taxon>
        <taxon>Metazoa</taxon>
        <taxon>Ecdysozoa</taxon>
        <taxon>Arthropoda</taxon>
        <taxon>Hexapoda</taxon>
        <taxon>Insecta</taxon>
        <taxon>Pterygota</taxon>
        <taxon>Neoptera</taxon>
        <taxon>Endopterygota</taxon>
        <taxon>Lepidoptera</taxon>
        <taxon>Glossata</taxon>
        <taxon>Ditrysia</taxon>
        <taxon>Papilionoidea</taxon>
        <taxon>Pieridae</taxon>
        <taxon>Pierinae</taxon>
        <taxon>Leptosia</taxon>
    </lineage>
</organism>
<reference evidence="1 2" key="1">
    <citation type="submission" date="2023-11" db="EMBL/GenBank/DDBJ databases">
        <authorList>
            <person name="Okamura Y."/>
        </authorList>
    </citation>
    <scope>NUCLEOTIDE SEQUENCE [LARGE SCALE GENOMIC DNA]</scope>
</reference>
<proteinExistence type="predicted"/>
<comment type="caution">
    <text evidence="1">The sequence shown here is derived from an EMBL/GenBank/DDBJ whole genome shotgun (WGS) entry which is preliminary data.</text>
</comment>
<dbReference type="Proteomes" id="UP001497472">
    <property type="component" value="Unassembled WGS sequence"/>
</dbReference>
<keyword evidence="2" id="KW-1185">Reference proteome</keyword>
<sequence>MSNTSCLEDTIQRCIEARHRSLHIFPTIERISLLPGYALRNSHNLIGSETEIDIAAKPLRTQERDGAAAPSHHLWRNSLRLAAFRRAASAGIRTLLEPRKSASAAAPGEELFQD</sequence>
<evidence type="ECO:0000313" key="2">
    <source>
        <dbReference type="Proteomes" id="UP001497472"/>
    </source>
</evidence>